<gene>
    <name evidence="2" type="ORF">SAMN05421811_12297</name>
</gene>
<accession>A0A1I0LPZ7</accession>
<keyword evidence="3" id="KW-1185">Reference proteome</keyword>
<dbReference type="Pfam" id="PF01865">
    <property type="entry name" value="PhoU_div"/>
    <property type="match status" value="1"/>
</dbReference>
<evidence type="ECO:0008006" key="4">
    <source>
        <dbReference type="Google" id="ProtNLM"/>
    </source>
</evidence>
<protein>
    <recommendedName>
        <fullName evidence="4">DUF47 family protein</fullName>
    </recommendedName>
</protein>
<evidence type="ECO:0000313" key="3">
    <source>
        <dbReference type="Proteomes" id="UP000199361"/>
    </source>
</evidence>
<evidence type="ECO:0000313" key="2">
    <source>
        <dbReference type="EMBL" id="SEU43924.1"/>
    </source>
</evidence>
<sequence>MRSLLRDLTGRTDRVLTGQIITQLGAAATGVWLATASAAGELDPATARARMAEVEHEGDEARAALVGQMRRSLTSPIDREDLFRFSRAIDDVLDAVRDFVRELHLFAAPPDPSYAGPLRALAAGIEQLTEAARLLPGRPRAAAEAARGAKKPGVRVAYQLALAEVLAAPLTPDTIKVTLLLTRLDAAGTSLAAAVDTLADGVIKRYQ</sequence>
<organism evidence="2 3">
    <name type="scientific">Nonomuraea wenchangensis</name>
    <dbReference type="NCBI Taxonomy" id="568860"/>
    <lineage>
        <taxon>Bacteria</taxon>
        <taxon>Bacillati</taxon>
        <taxon>Actinomycetota</taxon>
        <taxon>Actinomycetes</taxon>
        <taxon>Streptosporangiales</taxon>
        <taxon>Streptosporangiaceae</taxon>
        <taxon>Nonomuraea</taxon>
    </lineage>
</organism>
<comment type="similarity">
    <text evidence="1">Belongs to the UPF0111 family.</text>
</comment>
<dbReference type="AlphaFoldDB" id="A0A1I0LPZ7"/>
<evidence type="ECO:0000256" key="1">
    <source>
        <dbReference type="ARBA" id="ARBA00008591"/>
    </source>
</evidence>
<dbReference type="EMBL" id="FOHX01000022">
    <property type="protein sequence ID" value="SEU43924.1"/>
    <property type="molecule type" value="Genomic_DNA"/>
</dbReference>
<dbReference type="Proteomes" id="UP000199361">
    <property type="component" value="Unassembled WGS sequence"/>
</dbReference>
<reference evidence="2 3" key="1">
    <citation type="submission" date="2016-10" db="EMBL/GenBank/DDBJ databases">
        <authorList>
            <person name="de Groot N.N."/>
        </authorList>
    </citation>
    <scope>NUCLEOTIDE SEQUENCE [LARGE SCALE GENOMIC DNA]</scope>
    <source>
        <strain evidence="2 3">CGMCC 4.5598</strain>
    </source>
</reference>
<name>A0A1I0LPZ7_9ACTN</name>
<dbReference type="STRING" id="568860.SAMN05421811_12297"/>
<dbReference type="RefSeq" id="WP_177241158.1">
    <property type="nucleotide sequence ID" value="NZ_FOHX01000022.1"/>
</dbReference>
<dbReference type="InterPro" id="IPR018445">
    <property type="entry name" value="Put_Phosphate_transp_reg"/>
</dbReference>
<dbReference type="Gene3D" id="1.20.58.220">
    <property type="entry name" value="Phosphate transport system protein phou homolog 2, domain 2"/>
    <property type="match status" value="1"/>
</dbReference>
<dbReference type="InterPro" id="IPR038078">
    <property type="entry name" value="PhoU-like_sf"/>
</dbReference>
<proteinExistence type="inferred from homology"/>